<protein>
    <recommendedName>
        <fullName evidence="2">FIGL1 N-terminal domain-containing protein</fullName>
    </recommendedName>
</protein>
<evidence type="ECO:0000259" key="2">
    <source>
        <dbReference type="Pfam" id="PF24347"/>
    </source>
</evidence>
<dbReference type="AlphaFoldDB" id="A0AAD1ZLH0"/>
<name>A0AAD1ZLH0_9LAMI</name>
<feature type="compositionally biased region" description="Basic and acidic residues" evidence="1">
    <location>
        <begin position="31"/>
        <end position="40"/>
    </location>
</feature>
<organism evidence="3 4">
    <name type="scientific">Fraxinus pennsylvanica</name>
    <dbReference type="NCBI Taxonomy" id="56036"/>
    <lineage>
        <taxon>Eukaryota</taxon>
        <taxon>Viridiplantae</taxon>
        <taxon>Streptophyta</taxon>
        <taxon>Embryophyta</taxon>
        <taxon>Tracheophyta</taxon>
        <taxon>Spermatophyta</taxon>
        <taxon>Magnoliopsida</taxon>
        <taxon>eudicotyledons</taxon>
        <taxon>Gunneridae</taxon>
        <taxon>Pentapetalae</taxon>
        <taxon>asterids</taxon>
        <taxon>lamiids</taxon>
        <taxon>Lamiales</taxon>
        <taxon>Oleaceae</taxon>
        <taxon>Oleeae</taxon>
        <taxon>Fraxinus</taxon>
    </lineage>
</organism>
<sequence length="139" mass="15540">MIGKARLLAEAKAIEDAQSKRKQKPIGGESWTEKQLERHCSSHKPHPAFSEAIIREGDLTAGRFQLAQVQALGLIGFLDSRSHSQVDKAFIRLIRHEAVTKLDTARRSLVPNSGQLFPIIIAFLVVMLPSQIDDTFIWV</sequence>
<evidence type="ECO:0000313" key="4">
    <source>
        <dbReference type="Proteomes" id="UP000834106"/>
    </source>
</evidence>
<dbReference type="InterPro" id="IPR056224">
    <property type="entry name" value="FIGL1_N"/>
</dbReference>
<accession>A0AAD1ZLH0</accession>
<dbReference type="EMBL" id="OU503046">
    <property type="protein sequence ID" value="CAI9771273.1"/>
    <property type="molecule type" value="Genomic_DNA"/>
</dbReference>
<feature type="domain" description="FIGL1 N-terminal" evidence="2">
    <location>
        <begin position="59"/>
        <end position="108"/>
    </location>
</feature>
<feature type="region of interest" description="Disordered" evidence="1">
    <location>
        <begin position="16"/>
        <end position="44"/>
    </location>
</feature>
<reference evidence="3" key="1">
    <citation type="submission" date="2023-05" db="EMBL/GenBank/DDBJ databases">
        <authorList>
            <person name="Huff M."/>
        </authorList>
    </citation>
    <scope>NUCLEOTIDE SEQUENCE</scope>
</reference>
<evidence type="ECO:0000313" key="3">
    <source>
        <dbReference type="EMBL" id="CAI9771273.1"/>
    </source>
</evidence>
<evidence type="ECO:0000256" key="1">
    <source>
        <dbReference type="SAM" id="MobiDB-lite"/>
    </source>
</evidence>
<keyword evidence="4" id="KW-1185">Reference proteome</keyword>
<proteinExistence type="predicted"/>
<gene>
    <name evidence="3" type="ORF">FPE_LOCUS18703</name>
</gene>
<dbReference type="Proteomes" id="UP000834106">
    <property type="component" value="Chromosome 11"/>
</dbReference>
<dbReference type="Pfam" id="PF24347">
    <property type="entry name" value="FIGL1_N"/>
    <property type="match status" value="1"/>
</dbReference>